<evidence type="ECO:0000256" key="21">
    <source>
        <dbReference type="ARBA" id="ARBA00032753"/>
    </source>
</evidence>
<dbReference type="SUPFAM" id="SSF53187">
    <property type="entry name" value="Zn-dependent exopeptidases"/>
    <property type="match status" value="1"/>
</dbReference>
<evidence type="ECO:0000256" key="18">
    <source>
        <dbReference type="ARBA" id="ARBA00024627"/>
    </source>
</evidence>
<dbReference type="GO" id="GO:0005829">
    <property type="term" value="C:cytosol"/>
    <property type="evidence" value="ECO:0007669"/>
    <property type="project" value="UniProtKB-SubCell"/>
</dbReference>
<reference evidence="27" key="1">
    <citation type="submission" date="2020-07" db="EMBL/GenBank/DDBJ databases">
        <title>Clarias magur genome sequencing, assembly and annotation.</title>
        <authorList>
            <person name="Kushwaha B."/>
            <person name="Kumar R."/>
            <person name="Das P."/>
            <person name="Joshi C.G."/>
            <person name="Kumar D."/>
            <person name="Nagpure N.S."/>
            <person name="Pandey M."/>
            <person name="Agarwal S."/>
            <person name="Srivastava S."/>
            <person name="Singh M."/>
            <person name="Sahoo L."/>
            <person name="Jayasankar P."/>
            <person name="Meher P.K."/>
            <person name="Koringa P.G."/>
            <person name="Iquebal M.A."/>
            <person name="Das S.P."/>
            <person name="Bit A."/>
            <person name="Patnaik S."/>
            <person name="Patel N."/>
            <person name="Shah T.M."/>
            <person name="Hinsu A."/>
            <person name="Jena J.K."/>
        </authorList>
    </citation>
    <scope>NUCLEOTIDE SEQUENCE</scope>
    <source>
        <strain evidence="27">CIFAMagur01</strain>
        <tissue evidence="27">Testis</tissue>
    </source>
</reference>
<dbReference type="GO" id="GO:0008270">
    <property type="term" value="F:zinc ion binding"/>
    <property type="evidence" value="ECO:0007669"/>
    <property type="project" value="InterPro"/>
</dbReference>
<comment type="similarity">
    <text evidence="6 24">Belongs to the peptidase M14 family.</text>
</comment>
<feature type="region of interest" description="Disordered" evidence="25">
    <location>
        <begin position="604"/>
        <end position="712"/>
    </location>
</feature>
<evidence type="ECO:0000256" key="19">
    <source>
        <dbReference type="ARBA" id="ARBA00026108"/>
    </source>
</evidence>
<evidence type="ECO:0000256" key="9">
    <source>
        <dbReference type="ARBA" id="ARBA00022670"/>
    </source>
</evidence>
<evidence type="ECO:0000256" key="2">
    <source>
        <dbReference type="ARBA" id="ARBA00004123"/>
    </source>
</evidence>
<dbReference type="GO" id="GO:0004181">
    <property type="term" value="F:metallocarboxypeptidase activity"/>
    <property type="evidence" value="ECO:0007669"/>
    <property type="project" value="InterPro"/>
</dbReference>
<keyword evidence="8 27" id="KW-0121">Carboxypeptidase</keyword>
<evidence type="ECO:0000256" key="1">
    <source>
        <dbReference type="ARBA" id="ARBA00001947"/>
    </source>
</evidence>
<comment type="caution">
    <text evidence="27">The sequence shown here is derived from an EMBL/GenBank/DDBJ whole genome shotgun (WGS) entry which is preliminary data.</text>
</comment>
<gene>
    <name evidence="27" type="primary">agbl5</name>
    <name evidence="27" type="ORF">DAT39_002344</name>
</gene>
<feature type="region of interest" description="Disordered" evidence="25">
    <location>
        <begin position="383"/>
        <end position="419"/>
    </location>
</feature>
<dbReference type="PANTHER" id="PTHR12756:SF12">
    <property type="entry name" value="CYTOSOLIC CARBOXYPEPTIDASE-LIKE PROTEIN 5"/>
    <property type="match status" value="1"/>
</dbReference>
<dbReference type="GO" id="GO:0005634">
    <property type="term" value="C:nucleus"/>
    <property type="evidence" value="ECO:0007669"/>
    <property type="project" value="UniProtKB-SubCell"/>
</dbReference>
<dbReference type="InterPro" id="IPR050821">
    <property type="entry name" value="Cytosolic_carboxypeptidase"/>
</dbReference>
<dbReference type="GO" id="GO:0006508">
    <property type="term" value="P:proteolysis"/>
    <property type="evidence" value="ECO:0007669"/>
    <property type="project" value="UniProtKB-KW"/>
</dbReference>
<dbReference type="EC" id="3.4.17.24" evidence="19"/>
<evidence type="ECO:0000256" key="23">
    <source>
        <dbReference type="ARBA" id="ARBA00047714"/>
    </source>
</evidence>
<sequence length="748" mass="84132">MEARFGNVVFSSRFDSGNLGRVEKVEAPEHDAERNSLSHVEYEFNVWTKPDCAETEFENGNRSWFYFSVRGVLPGKLLKINVMNMNKQSKLYSQGMAPFVRTFPVKMRWERVRDRPTFEMSENQFTLSFVHRVLEGRGVITYFSFCYPFSYTECQDMLLQLDQRLLSHSHTLGPCSPTDGLYYHRELLCYSLDGHRVDLLTVTSCHGMLEEREPRLEKLFPDHGTPRPHRFAGKRVFFISSRVHPGETPSSFVFNGFLNFILNQEDPRAQMLCRMFVFKLIPMLNPDGVVRGHYRTDSRGVNLNRQYMNPSAELHPSIYGAKSLLLYHHRHNRLKPSSPSALKLSNQSNTLTSPLELEHYLNCRNEVERLEGPTFDLSQIPMQTEESWESKGRARSKLGLGDENDSLPSRSDTCVSNLTPTEHIPPQESGVAYYIDLHGHASKRGCFMYGNNLSDENQQVENLMYPKLISLNSAHFDFLGCNFSEKNMYTRDKRDGQSKEGSGRVAIHKAIGLVHSYTLECNYNTGRSVNTIPPACHDNGRATPPPPPAFPPKYTPEVYEQVGRAVAIAALDMAECNPWPRLVLSEHSSLVNLRASLLKHVRNSKGLGSNGRKNMNKAPSPPKCTGLSSSVSENSLSRSRSHSTRNGGGVSGNKQTPPQLKSSPSFTFGWSNSSNNPSSHKAHKALGPVRGNRDPHSQPVLQSKDPASWSGRGIMGGSLEFAQSFPVLQRKTSQISLIRDGISSIDCK</sequence>
<evidence type="ECO:0000256" key="16">
    <source>
        <dbReference type="ARBA" id="ARBA00024141"/>
    </source>
</evidence>
<dbReference type="Gene3D" id="3.40.630.10">
    <property type="entry name" value="Zn peptidases"/>
    <property type="match status" value="2"/>
</dbReference>
<evidence type="ECO:0000256" key="25">
    <source>
        <dbReference type="SAM" id="MobiDB-lite"/>
    </source>
</evidence>
<evidence type="ECO:0000256" key="13">
    <source>
        <dbReference type="ARBA" id="ARBA00023049"/>
    </source>
</evidence>
<comment type="catalytic activity">
    <reaction evidence="18">
        <text>C-terminal L-alpha-aminoacyl-L-glutamyl-[tubulin] + H2O = C-terminal L-alpha-aminoacyl-[tubulin] + L-glutamate</text>
        <dbReference type="Rhea" id="RHEA:63796"/>
        <dbReference type="Rhea" id="RHEA-COMP:16436"/>
        <dbReference type="Rhea" id="RHEA-COMP:16437"/>
        <dbReference type="ChEBI" id="CHEBI:15377"/>
        <dbReference type="ChEBI" id="CHEBI:29985"/>
        <dbReference type="ChEBI" id="CHEBI:90782"/>
        <dbReference type="ChEBI" id="CHEBI:149556"/>
        <dbReference type="EC" id="3.4.17.24"/>
    </reaction>
    <physiologicalReaction direction="left-to-right" evidence="18">
        <dbReference type="Rhea" id="RHEA:63797"/>
    </physiologicalReaction>
</comment>
<evidence type="ECO:0000256" key="14">
    <source>
        <dbReference type="ARBA" id="ARBA00023212"/>
    </source>
</evidence>
<dbReference type="EMBL" id="QNUK01000017">
    <property type="protein sequence ID" value="KAF5907907.1"/>
    <property type="molecule type" value="Genomic_DNA"/>
</dbReference>
<dbReference type="CDD" id="cd06236">
    <property type="entry name" value="M14_AGBL5_like"/>
    <property type="match status" value="1"/>
</dbReference>
<protein>
    <recommendedName>
        <fullName evidence="16">Cytosolic carboxypeptidase-like protein 5</fullName>
        <ecNumber evidence="19">3.4.17.24</ecNumber>
    </recommendedName>
    <alternativeName>
        <fullName evidence="22">ATP/GTP-binding protein-like 5</fullName>
    </alternativeName>
    <alternativeName>
        <fullName evidence="21">Protein deglutamylase CCP5</fullName>
    </alternativeName>
</protein>
<evidence type="ECO:0000256" key="15">
    <source>
        <dbReference type="ARBA" id="ARBA00023242"/>
    </source>
</evidence>
<evidence type="ECO:0000256" key="12">
    <source>
        <dbReference type="ARBA" id="ARBA00022833"/>
    </source>
</evidence>
<dbReference type="InterPro" id="IPR040626">
    <property type="entry name" value="Pepdidase_M14_N"/>
</dbReference>
<keyword evidence="15" id="KW-0539">Nucleus</keyword>
<evidence type="ECO:0000256" key="24">
    <source>
        <dbReference type="PROSITE-ProRule" id="PRU01379"/>
    </source>
</evidence>
<keyword evidence="10" id="KW-0479">Metal-binding</keyword>
<dbReference type="Pfam" id="PF00246">
    <property type="entry name" value="Peptidase_M14"/>
    <property type="match status" value="1"/>
</dbReference>
<evidence type="ECO:0000313" key="28">
    <source>
        <dbReference type="Proteomes" id="UP000727407"/>
    </source>
</evidence>
<dbReference type="GO" id="GO:0005819">
    <property type="term" value="C:spindle"/>
    <property type="evidence" value="ECO:0007669"/>
    <property type="project" value="UniProtKB-SubCell"/>
</dbReference>
<comment type="subcellular location">
    <subcellularLocation>
        <location evidence="3">Cytoplasm</location>
        <location evidence="3">Cytoskeleton</location>
        <location evidence="3">Spindle</location>
    </subcellularLocation>
    <subcellularLocation>
        <location evidence="5">Cytoplasm</location>
        <location evidence="5">Cytosol</location>
    </subcellularLocation>
    <subcellularLocation>
        <location evidence="4">Midbody</location>
    </subcellularLocation>
    <subcellularLocation>
        <location evidence="2">Nucleus</location>
    </subcellularLocation>
</comment>
<dbReference type="GO" id="GO:0030496">
    <property type="term" value="C:midbody"/>
    <property type="evidence" value="ECO:0007669"/>
    <property type="project" value="UniProtKB-SubCell"/>
</dbReference>
<dbReference type="PROSITE" id="PS52035">
    <property type="entry name" value="PEPTIDASE_M14"/>
    <property type="match status" value="1"/>
</dbReference>
<evidence type="ECO:0000256" key="22">
    <source>
        <dbReference type="ARBA" id="ARBA00032928"/>
    </source>
</evidence>
<name>A0A8J4X824_CLAMG</name>
<keyword evidence="11" id="KW-0378">Hydrolase</keyword>
<evidence type="ECO:0000256" key="8">
    <source>
        <dbReference type="ARBA" id="ARBA00022645"/>
    </source>
</evidence>
<evidence type="ECO:0000256" key="10">
    <source>
        <dbReference type="ARBA" id="ARBA00022723"/>
    </source>
</evidence>
<evidence type="ECO:0000256" key="7">
    <source>
        <dbReference type="ARBA" id="ARBA00022490"/>
    </source>
</evidence>
<dbReference type="PANTHER" id="PTHR12756">
    <property type="entry name" value="CYTOSOLIC CARBOXYPEPTIDASE"/>
    <property type="match status" value="1"/>
</dbReference>
<feature type="active site" description="Proton donor/acceptor" evidence="24">
    <location>
        <position position="520"/>
    </location>
</feature>
<feature type="compositionally biased region" description="Low complexity" evidence="25">
    <location>
        <begin position="628"/>
        <end position="638"/>
    </location>
</feature>
<comment type="cofactor">
    <cofactor evidence="1">
        <name>Zn(2+)</name>
        <dbReference type="ChEBI" id="CHEBI:29105"/>
    </cofactor>
</comment>
<evidence type="ECO:0000256" key="4">
    <source>
        <dbReference type="ARBA" id="ARBA00004214"/>
    </source>
</evidence>
<dbReference type="Proteomes" id="UP000727407">
    <property type="component" value="Unassembled WGS sequence"/>
</dbReference>
<dbReference type="InterPro" id="IPR000834">
    <property type="entry name" value="Peptidase_M14"/>
</dbReference>
<comment type="catalytic activity">
    <reaction evidence="23">
        <text>gamma-L-glutamyl-L-glutamyl-[protein] + H2O = L-glutamyl-[protein] + L-glutamate</text>
        <dbReference type="Rhea" id="RHEA:60152"/>
        <dbReference type="Rhea" id="RHEA-COMP:10208"/>
        <dbReference type="Rhea" id="RHEA-COMP:15517"/>
        <dbReference type="ChEBI" id="CHEBI:15377"/>
        <dbReference type="ChEBI" id="CHEBI:29973"/>
        <dbReference type="ChEBI" id="CHEBI:29985"/>
        <dbReference type="ChEBI" id="CHEBI:143622"/>
    </reaction>
    <physiologicalReaction direction="left-to-right" evidence="23">
        <dbReference type="Rhea" id="RHEA:60153"/>
    </physiologicalReaction>
</comment>
<evidence type="ECO:0000256" key="5">
    <source>
        <dbReference type="ARBA" id="ARBA00004514"/>
    </source>
</evidence>
<evidence type="ECO:0000256" key="17">
    <source>
        <dbReference type="ARBA" id="ARBA00024524"/>
    </source>
</evidence>
<evidence type="ECO:0000256" key="6">
    <source>
        <dbReference type="ARBA" id="ARBA00005988"/>
    </source>
</evidence>
<keyword evidence="28" id="KW-1185">Reference proteome</keyword>
<keyword evidence="14" id="KW-0206">Cytoskeleton</keyword>
<dbReference type="AlphaFoldDB" id="A0A8J4X824"/>
<evidence type="ECO:0000256" key="20">
    <source>
        <dbReference type="ARBA" id="ARBA00029302"/>
    </source>
</evidence>
<dbReference type="Gene3D" id="2.60.40.3120">
    <property type="match status" value="1"/>
</dbReference>
<feature type="domain" description="Peptidase M14" evidence="26">
    <location>
        <begin position="147"/>
        <end position="574"/>
    </location>
</feature>
<feature type="compositionally biased region" description="Polar residues" evidence="25">
    <location>
        <begin position="652"/>
        <end position="679"/>
    </location>
</feature>
<dbReference type="OrthoDB" id="10253041at2759"/>
<dbReference type="InterPro" id="IPR034286">
    <property type="entry name" value="M14_AGBL5-like"/>
</dbReference>
<keyword evidence="13" id="KW-0482">Metalloprotease</keyword>
<evidence type="ECO:0000256" key="11">
    <source>
        <dbReference type="ARBA" id="ARBA00022801"/>
    </source>
</evidence>
<accession>A0A8J4X824</accession>
<evidence type="ECO:0000259" key="26">
    <source>
        <dbReference type="PROSITE" id="PS52035"/>
    </source>
</evidence>
<keyword evidence="9" id="KW-0645">Protease</keyword>
<keyword evidence="12" id="KW-0862">Zinc</keyword>
<organism evidence="27 28">
    <name type="scientific">Clarias magur</name>
    <name type="common">Asian catfish</name>
    <name type="synonym">Macropteronotus magur</name>
    <dbReference type="NCBI Taxonomy" id="1594786"/>
    <lineage>
        <taxon>Eukaryota</taxon>
        <taxon>Metazoa</taxon>
        <taxon>Chordata</taxon>
        <taxon>Craniata</taxon>
        <taxon>Vertebrata</taxon>
        <taxon>Euteleostomi</taxon>
        <taxon>Actinopterygii</taxon>
        <taxon>Neopterygii</taxon>
        <taxon>Teleostei</taxon>
        <taxon>Ostariophysi</taxon>
        <taxon>Siluriformes</taxon>
        <taxon>Clariidae</taxon>
        <taxon>Clarias</taxon>
    </lineage>
</organism>
<keyword evidence="7" id="KW-0963">Cytoplasm</keyword>
<feature type="compositionally biased region" description="Polar residues" evidence="25">
    <location>
        <begin position="406"/>
        <end position="419"/>
    </location>
</feature>
<dbReference type="Pfam" id="PF18027">
    <property type="entry name" value="Pepdidase_M14_N"/>
    <property type="match status" value="1"/>
</dbReference>
<proteinExistence type="inferred from homology"/>
<feature type="non-terminal residue" evidence="27">
    <location>
        <position position="1"/>
    </location>
</feature>
<comment type="catalytic activity">
    <reaction evidence="20">
        <text>(L-glutamyl)(n+1)-gamma-L-glutamyl-L-glutamyl-[protein] + H2O = (L-glutamyl)(n)-gamma-L-glutamyl-L-glutamyl-[protein] + L-glutamate</text>
        <dbReference type="Rhea" id="RHEA:60004"/>
        <dbReference type="Rhea" id="RHEA-COMP:15519"/>
        <dbReference type="Rhea" id="RHEA-COMP:15675"/>
        <dbReference type="ChEBI" id="CHEBI:15377"/>
        <dbReference type="ChEBI" id="CHEBI:29985"/>
        <dbReference type="ChEBI" id="CHEBI:143623"/>
    </reaction>
    <physiologicalReaction direction="left-to-right" evidence="20">
        <dbReference type="Rhea" id="RHEA:60005"/>
    </physiologicalReaction>
</comment>
<evidence type="ECO:0000256" key="3">
    <source>
        <dbReference type="ARBA" id="ARBA00004186"/>
    </source>
</evidence>
<comment type="catalytic activity">
    <reaction evidence="17">
        <text>C-terminal L-alpha-aminoacyl-L-glutamyl-L-glutamyl-[tubulin] + H2O = C-terminal L-alpha-aminoacyl-L-glutamyl-[tubulin] + L-glutamate</text>
        <dbReference type="Rhea" id="RHEA:63792"/>
        <dbReference type="Rhea" id="RHEA-COMP:16435"/>
        <dbReference type="Rhea" id="RHEA-COMP:16436"/>
        <dbReference type="ChEBI" id="CHEBI:15377"/>
        <dbReference type="ChEBI" id="CHEBI:29985"/>
        <dbReference type="ChEBI" id="CHEBI:149555"/>
        <dbReference type="ChEBI" id="CHEBI:149556"/>
        <dbReference type="EC" id="3.4.17.24"/>
    </reaction>
    <physiologicalReaction direction="left-to-right" evidence="17">
        <dbReference type="Rhea" id="RHEA:63793"/>
    </physiologicalReaction>
</comment>
<evidence type="ECO:0000313" key="27">
    <source>
        <dbReference type="EMBL" id="KAF5907907.1"/>
    </source>
</evidence>